<dbReference type="EMBL" id="CAJVPT010006240">
    <property type="protein sequence ID" value="CAG8528953.1"/>
    <property type="molecule type" value="Genomic_DNA"/>
</dbReference>
<protein>
    <submittedName>
        <fullName evidence="1">10608_t:CDS:1</fullName>
    </submittedName>
</protein>
<evidence type="ECO:0000313" key="1">
    <source>
        <dbReference type="EMBL" id="CAG8528953.1"/>
    </source>
</evidence>
<accession>A0ACA9LGG8</accession>
<evidence type="ECO:0000313" key="2">
    <source>
        <dbReference type="Proteomes" id="UP000789525"/>
    </source>
</evidence>
<dbReference type="Proteomes" id="UP000789525">
    <property type="component" value="Unassembled WGS sequence"/>
</dbReference>
<proteinExistence type="predicted"/>
<keyword evidence="2" id="KW-1185">Reference proteome</keyword>
<sequence length="444" mass="50360">MKDIFPKAYHTLVHSPVPSIFDALLQFEQGCKQAIKEFTITKNNEMGNISEREVDENSDDDYTKLIERQVEEVELNQATWQSQLEEIQRKQKCEYCNLVLKLYEAHQRWMVESSVDPSGLYKLDGKDIVSEVIDEMKKQEKGLSKELLRLGQENAARSRPGSISSMADIIHSPVMMSPTSPMFANPLEEKKPTFFAENDIAKIEELGFNSEQAKMALEMTNRNVVQAIDLLIEGVEKVDSKIASVQNMQARRPSIPVVIPSPPPNHKRSKSHSRPLALAVLTKQEKKNGWSPITFLQQHKQNMMTSQNNSSMDDPQLVESFTVSLGNQVKSTHNLRLLASDMDDLLRSSNDPARDMAYRAQTAANLYSQNLTAIVLLLTPRDWPNYKLGKSANKAFFECCKESTEFHFDSVDLQFEAIERDYSVNGEVTSVQEGIRITIDEVLN</sequence>
<comment type="caution">
    <text evidence="1">The sequence shown here is derived from an EMBL/GenBank/DDBJ whole genome shotgun (WGS) entry which is preliminary data.</text>
</comment>
<reference evidence="1" key="1">
    <citation type="submission" date="2021-06" db="EMBL/GenBank/DDBJ databases">
        <authorList>
            <person name="Kallberg Y."/>
            <person name="Tangrot J."/>
            <person name="Rosling A."/>
        </authorList>
    </citation>
    <scope>NUCLEOTIDE SEQUENCE</scope>
    <source>
        <strain evidence="1">CL356</strain>
    </source>
</reference>
<name>A0ACA9LGG8_9GLOM</name>
<organism evidence="1 2">
    <name type="scientific">Acaulospora colombiana</name>
    <dbReference type="NCBI Taxonomy" id="27376"/>
    <lineage>
        <taxon>Eukaryota</taxon>
        <taxon>Fungi</taxon>
        <taxon>Fungi incertae sedis</taxon>
        <taxon>Mucoromycota</taxon>
        <taxon>Glomeromycotina</taxon>
        <taxon>Glomeromycetes</taxon>
        <taxon>Diversisporales</taxon>
        <taxon>Acaulosporaceae</taxon>
        <taxon>Acaulospora</taxon>
    </lineage>
</organism>
<gene>
    <name evidence="1" type="ORF">ACOLOM_LOCUS3990</name>
</gene>